<gene>
    <name evidence="3" type="ORF">ASTO00021_LOCUS14732</name>
</gene>
<dbReference type="GO" id="GO:0006511">
    <property type="term" value="P:ubiquitin-dependent protein catabolic process"/>
    <property type="evidence" value="ECO:0007669"/>
    <property type="project" value="InterPro"/>
</dbReference>
<protein>
    <recommendedName>
        <fullName evidence="2">Cullin N-terminal domain-containing protein</fullName>
    </recommendedName>
</protein>
<dbReference type="InterPro" id="IPR016159">
    <property type="entry name" value="Cullin_repeat-like_dom_sf"/>
</dbReference>
<evidence type="ECO:0000313" key="3">
    <source>
        <dbReference type="EMBL" id="CAE0444687.1"/>
    </source>
</evidence>
<comment type="similarity">
    <text evidence="1">Belongs to the cullin family.</text>
</comment>
<dbReference type="GO" id="GO:0031625">
    <property type="term" value="F:ubiquitin protein ligase binding"/>
    <property type="evidence" value="ECO:0007669"/>
    <property type="project" value="InterPro"/>
</dbReference>
<dbReference type="Gene3D" id="1.20.1310.10">
    <property type="entry name" value="Cullin Repeats"/>
    <property type="match status" value="2"/>
</dbReference>
<name>A0A7S3PMZ4_9STRA</name>
<organism evidence="3">
    <name type="scientific">Aplanochytrium stocchinoi</name>
    <dbReference type="NCBI Taxonomy" id="215587"/>
    <lineage>
        <taxon>Eukaryota</taxon>
        <taxon>Sar</taxon>
        <taxon>Stramenopiles</taxon>
        <taxon>Bigyra</taxon>
        <taxon>Labyrinthulomycetes</taxon>
        <taxon>Thraustochytrida</taxon>
        <taxon>Thraustochytriidae</taxon>
        <taxon>Aplanochytrium</taxon>
    </lineage>
</organism>
<dbReference type="InterPro" id="IPR001373">
    <property type="entry name" value="Cullin_N"/>
</dbReference>
<proteinExistence type="inferred from homology"/>
<reference evidence="3" key="1">
    <citation type="submission" date="2021-01" db="EMBL/GenBank/DDBJ databases">
        <authorList>
            <person name="Corre E."/>
            <person name="Pelletier E."/>
            <person name="Niang G."/>
            <person name="Scheremetjew M."/>
            <person name="Finn R."/>
            <person name="Kale V."/>
            <person name="Holt S."/>
            <person name="Cochrane G."/>
            <person name="Meng A."/>
            <person name="Brown T."/>
            <person name="Cohen L."/>
        </authorList>
    </citation>
    <scope>NUCLEOTIDE SEQUENCE</scope>
    <source>
        <strain evidence="3">GSBS06</strain>
    </source>
</reference>
<evidence type="ECO:0000256" key="1">
    <source>
        <dbReference type="ARBA" id="ARBA00006019"/>
    </source>
</evidence>
<feature type="domain" description="Cullin N-terminal" evidence="2">
    <location>
        <begin position="42"/>
        <end position="303"/>
    </location>
</feature>
<evidence type="ECO:0000259" key="2">
    <source>
        <dbReference type="Pfam" id="PF00888"/>
    </source>
</evidence>
<sequence length="383" mass="45714">MKMKADLSGNYEINLEEGWRQIELAIEKVWDLSESEDEATAERIVKSFTKMEQVEAYTICYRMCIMREYRCHDQLYAKFKYFVDRYIKERFLPYISSKKGDDLLNAFAFQLEVFQAATKMLRKFFSYLDRHPTDKTLILSQIVNEKLKTIWNFLPNAFFDADIDNNTDISTVSTEKGKEKKLAKPKNSKSVDDVIMDLILRERGGKSIQQKIITHYIQSLRLTKDDTQYSPLTTYAVRFEKPFLRETREYYRRKGMRWSVNNENDKANFMKLINQTIENEQSKSYVPPITRKKIVNICHLTLLCEWIFAANGLQEVRSHLFSFVGNELILNGLERISMKKRKRNKPEVIDRERSERIRRERRNRRNRLYRVLRANGPPLHIYF</sequence>
<dbReference type="SUPFAM" id="SSF74788">
    <property type="entry name" value="Cullin repeat-like"/>
    <property type="match status" value="1"/>
</dbReference>
<dbReference type="AlphaFoldDB" id="A0A7S3PMZ4"/>
<dbReference type="Pfam" id="PF00888">
    <property type="entry name" value="Cullin"/>
    <property type="match status" value="1"/>
</dbReference>
<dbReference type="InterPro" id="IPR045093">
    <property type="entry name" value="Cullin"/>
</dbReference>
<accession>A0A7S3PMZ4</accession>
<dbReference type="EMBL" id="HBIN01019309">
    <property type="protein sequence ID" value="CAE0444687.1"/>
    <property type="molecule type" value="Transcribed_RNA"/>
</dbReference>
<dbReference type="PANTHER" id="PTHR11932">
    <property type="entry name" value="CULLIN"/>
    <property type="match status" value="1"/>
</dbReference>